<feature type="domain" description="AMP-dependent synthetase/ligase" evidence="4">
    <location>
        <begin position="57"/>
        <end position="432"/>
    </location>
</feature>
<gene>
    <name evidence="6" type="ORF">RI129_007500</name>
</gene>
<evidence type="ECO:0000259" key="4">
    <source>
        <dbReference type="Pfam" id="PF00501"/>
    </source>
</evidence>
<dbReference type="AlphaFoldDB" id="A0AAN7ZEX1"/>
<dbReference type="InterPro" id="IPR045851">
    <property type="entry name" value="AMP-bd_C_sf"/>
</dbReference>
<protein>
    <recommendedName>
        <fullName evidence="8">4-coumarate--CoA ligase</fullName>
    </recommendedName>
</protein>
<comment type="similarity">
    <text evidence="2">Belongs to the ATP-dependent AMP-binding enzyme family.</text>
</comment>
<evidence type="ECO:0000256" key="1">
    <source>
        <dbReference type="ARBA" id="ARBA00004275"/>
    </source>
</evidence>
<evidence type="ECO:0000259" key="5">
    <source>
        <dbReference type="Pfam" id="PF13193"/>
    </source>
</evidence>
<evidence type="ECO:0000313" key="6">
    <source>
        <dbReference type="EMBL" id="KAK5643655.1"/>
    </source>
</evidence>
<keyword evidence="3" id="KW-0576">Peroxisome</keyword>
<dbReference type="Gene3D" id="3.30.300.30">
    <property type="match status" value="1"/>
</dbReference>
<evidence type="ECO:0000313" key="7">
    <source>
        <dbReference type="Proteomes" id="UP001329430"/>
    </source>
</evidence>
<sequence length="584" mass="65852">MFTSSLRCLKKSDLFGFLLKINRPKRQFIRYASSVIDCHLPNINIPSLTIPEFIFQKFSKYPHKTALECAETGRKYTFEEVRRKSINLNKALRKKFNVKRNDIVAIVLPNIPEYAICILGSLQAGLRVTTVNPFGTTEEVKSQILDTDAKVIFTTCQLGEFIENVVKQLPKRFPIVTIKTEMPDTIPQGTVNFQELIDTVCDINDTDICSTNDIAVIPYSSGTTGKQKGVLHSHNTLIASVCVINCDQLYPIKETTENLQETTPAVLPFFHIYGLSVVLLLQLYNLVNIITIPRFTPTIFLDSLLKYKPTTMCVVPPIVLLMANHPSVKKDHFESLEIIYSGAAPLGASDEHKLIQRSEKDLNIYQGYGLTEAPVVTAFYKNTVIPHGSVGRAIQNTHLKVVPVENPKADHLGFNEPGELLVKGSQVMLGYYNRPKETEDAFIDGWFRTGDLVYVDEENNMFVKDRLKELIKVKAYQVAPAELEELIRTYPNVSDAVVIGIPHEQYGEVPRAYLTIKGDTKVNVKHLEEFIASKVAKYKRIIGGFAIVDSIPKTASGKYLRKDLKLQYMQELKTLNGKYRCTQI</sequence>
<accession>A0AAN7ZEX1</accession>
<proteinExistence type="inferred from homology"/>
<name>A0AAN7ZEX1_9COLE</name>
<dbReference type="Proteomes" id="UP001329430">
    <property type="component" value="Chromosome 5"/>
</dbReference>
<dbReference type="PANTHER" id="PTHR24096">
    <property type="entry name" value="LONG-CHAIN-FATTY-ACID--COA LIGASE"/>
    <property type="match status" value="1"/>
</dbReference>
<dbReference type="Pfam" id="PF13193">
    <property type="entry name" value="AMP-binding_C"/>
    <property type="match status" value="1"/>
</dbReference>
<dbReference type="GO" id="GO:0046949">
    <property type="term" value="P:fatty-acyl-CoA biosynthetic process"/>
    <property type="evidence" value="ECO:0007669"/>
    <property type="project" value="TreeGrafter"/>
</dbReference>
<reference evidence="6 7" key="1">
    <citation type="journal article" date="2024" name="Insects">
        <title>An Improved Chromosome-Level Genome Assembly of the Firefly Pyrocoelia pectoralis.</title>
        <authorList>
            <person name="Fu X."/>
            <person name="Meyer-Rochow V.B."/>
            <person name="Ballantyne L."/>
            <person name="Zhu X."/>
        </authorList>
    </citation>
    <scope>NUCLEOTIDE SEQUENCE [LARGE SCALE GENOMIC DNA]</scope>
    <source>
        <strain evidence="6">XCY_ONT2</strain>
    </source>
</reference>
<dbReference type="Gene3D" id="3.40.50.12780">
    <property type="entry name" value="N-terminal domain of ligase-like"/>
    <property type="match status" value="1"/>
</dbReference>
<feature type="domain" description="AMP-binding enzyme C-terminal" evidence="5">
    <location>
        <begin position="482"/>
        <end position="558"/>
    </location>
</feature>
<keyword evidence="7" id="KW-1185">Reference proteome</keyword>
<dbReference type="FunFam" id="3.30.300.30:FF:000007">
    <property type="entry name" value="4-coumarate--CoA ligase 2"/>
    <property type="match status" value="1"/>
</dbReference>
<dbReference type="GO" id="GO:0005777">
    <property type="term" value="C:peroxisome"/>
    <property type="evidence" value="ECO:0007669"/>
    <property type="project" value="UniProtKB-SubCell"/>
</dbReference>
<evidence type="ECO:0008006" key="8">
    <source>
        <dbReference type="Google" id="ProtNLM"/>
    </source>
</evidence>
<evidence type="ECO:0000256" key="2">
    <source>
        <dbReference type="ARBA" id="ARBA00006432"/>
    </source>
</evidence>
<evidence type="ECO:0000256" key="3">
    <source>
        <dbReference type="ARBA" id="ARBA00023140"/>
    </source>
</evidence>
<dbReference type="SUPFAM" id="SSF56801">
    <property type="entry name" value="Acetyl-CoA synthetase-like"/>
    <property type="match status" value="1"/>
</dbReference>
<comment type="caution">
    <text evidence="6">The sequence shown here is derived from an EMBL/GenBank/DDBJ whole genome shotgun (WGS) entry which is preliminary data.</text>
</comment>
<comment type="subcellular location">
    <subcellularLocation>
        <location evidence="1">Peroxisome</location>
    </subcellularLocation>
</comment>
<dbReference type="InterPro" id="IPR042099">
    <property type="entry name" value="ANL_N_sf"/>
</dbReference>
<dbReference type="GO" id="GO:0004467">
    <property type="term" value="F:long-chain fatty acid-CoA ligase activity"/>
    <property type="evidence" value="ECO:0007669"/>
    <property type="project" value="TreeGrafter"/>
</dbReference>
<dbReference type="InterPro" id="IPR025110">
    <property type="entry name" value="AMP-bd_C"/>
</dbReference>
<dbReference type="PANTHER" id="PTHR24096:SF422">
    <property type="entry name" value="BCDNA.GH02901"/>
    <property type="match status" value="1"/>
</dbReference>
<dbReference type="EMBL" id="JAVRBK010000005">
    <property type="protein sequence ID" value="KAK5643655.1"/>
    <property type="molecule type" value="Genomic_DNA"/>
</dbReference>
<dbReference type="Pfam" id="PF00501">
    <property type="entry name" value="AMP-binding"/>
    <property type="match status" value="1"/>
</dbReference>
<dbReference type="InterPro" id="IPR000873">
    <property type="entry name" value="AMP-dep_synth/lig_dom"/>
</dbReference>
<organism evidence="6 7">
    <name type="scientific">Pyrocoelia pectoralis</name>
    <dbReference type="NCBI Taxonomy" id="417401"/>
    <lineage>
        <taxon>Eukaryota</taxon>
        <taxon>Metazoa</taxon>
        <taxon>Ecdysozoa</taxon>
        <taxon>Arthropoda</taxon>
        <taxon>Hexapoda</taxon>
        <taxon>Insecta</taxon>
        <taxon>Pterygota</taxon>
        <taxon>Neoptera</taxon>
        <taxon>Endopterygota</taxon>
        <taxon>Coleoptera</taxon>
        <taxon>Polyphaga</taxon>
        <taxon>Elateriformia</taxon>
        <taxon>Elateroidea</taxon>
        <taxon>Lampyridae</taxon>
        <taxon>Lampyrinae</taxon>
        <taxon>Pyrocoelia</taxon>
    </lineage>
</organism>